<sequence>MLHKPLQSSNIKTPNALRRTSTFALARALSHVEASTSSSQILPASFQQVKQVRLKTRADCELEVSVYPTFAYNAVGGGGWADAEDLGNGLLKLSFNPNDLYVPDLSFRTASIFKIPLPPPLTIAIQPKKLEGTLDQRTGEVNLEFSAEFKFTAGPLYSAPPLIVNTLLTTSSTAGRFKVASGEKMKDGRARLVGAAQDECNNVYIHPNRACIFSVWKITRGIHMT</sequence>
<proteinExistence type="predicted"/>
<dbReference type="EMBL" id="BEGY01000039">
    <property type="protein sequence ID" value="GAX79146.1"/>
    <property type="molecule type" value="Genomic_DNA"/>
</dbReference>
<evidence type="ECO:0000313" key="1">
    <source>
        <dbReference type="EMBL" id="GAX79146.1"/>
    </source>
</evidence>
<dbReference type="PANTHER" id="PTHR35320:SF1">
    <property type="entry name" value="ATP-DEPENDENT CLP PROTEASE ATP-BINDING SUBUNIT"/>
    <property type="match status" value="1"/>
</dbReference>
<protein>
    <submittedName>
        <fullName evidence="1">Uncharacterized protein</fullName>
    </submittedName>
</protein>
<gene>
    <name evidence="1" type="ORF">CEUSTIGMA_g6586.t1</name>
</gene>
<name>A0A250X7W0_9CHLO</name>
<organism evidence="1 2">
    <name type="scientific">Chlamydomonas eustigma</name>
    <dbReference type="NCBI Taxonomy" id="1157962"/>
    <lineage>
        <taxon>Eukaryota</taxon>
        <taxon>Viridiplantae</taxon>
        <taxon>Chlorophyta</taxon>
        <taxon>core chlorophytes</taxon>
        <taxon>Chlorophyceae</taxon>
        <taxon>CS clade</taxon>
        <taxon>Chlamydomonadales</taxon>
        <taxon>Chlamydomonadaceae</taxon>
        <taxon>Chlamydomonas</taxon>
    </lineage>
</organism>
<keyword evidence="2" id="KW-1185">Reference proteome</keyword>
<dbReference type="OrthoDB" id="2019561at2759"/>
<dbReference type="Proteomes" id="UP000232323">
    <property type="component" value="Unassembled WGS sequence"/>
</dbReference>
<dbReference type="AlphaFoldDB" id="A0A250X7W0"/>
<dbReference type="STRING" id="1157962.A0A250X7W0"/>
<accession>A0A250X7W0</accession>
<evidence type="ECO:0000313" key="2">
    <source>
        <dbReference type="Proteomes" id="UP000232323"/>
    </source>
</evidence>
<reference evidence="1 2" key="1">
    <citation type="submission" date="2017-08" db="EMBL/GenBank/DDBJ databases">
        <title>Acidophilic green algal genome provides insights into adaptation to an acidic environment.</title>
        <authorList>
            <person name="Hirooka S."/>
            <person name="Hirose Y."/>
            <person name="Kanesaki Y."/>
            <person name="Higuchi S."/>
            <person name="Fujiwara T."/>
            <person name="Onuma R."/>
            <person name="Era A."/>
            <person name="Ohbayashi R."/>
            <person name="Uzuka A."/>
            <person name="Nozaki H."/>
            <person name="Yoshikawa H."/>
            <person name="Miyagishima S.Y."/>
        </authorList>
    </citation>
    <scope>NUCLEOTIDE SEQUENCE [LARGE SCALE GENOMIC DNA]</scope>
    <source>
        <strain evidence="1 2">NIES-2499</strain>
    </source>
</reference>
<dbReference type="PANTHER" id="PTHR35320">
    <property type="entry name" value="ATP-DEPENDENT CLP PROTEASE ATP-BINDING SUBUNIT"/>
    <property type="match status" value="1"/>
</dbReference>
<comment type="caution">
    <text evidence="1">The sequence shown here is derived from an EMBL/GenBank/DDBJ whole genome shotgun (WGS) entry which is preliminary data.</text>
</comment>